<dbReference type="GO" id="GO:0003677">
    <property type="term" value="F:DNA binding"/>
    <property type="evidence" value="ECO:0007669"/>
    <property type="project" value="InterPro"/>
</dbReference>
<dbReference type="AlphaFoldDB" id="A0AAD8YA49"/>
<feature type="compositionally biased region" description="Basic and acidic residues" evidence="1">
    <location>
        <begin position="580"/>
        <end position="589"/>
    </location>
</feature>
<feature type="compositionally biased region" description="Acidic residues" evidence="1">
    <location>
        <begin position="622"/>
        <end position="642"/>
    </location>
</feature>
<name>A0AAD8YA49_9STRA</name>
<evidence type="ECO:0000313" key="3">
    <source>
        <dbReference type="EMBL" id="KAK1741859.1"/>
    </source>
</evidence>
<feature type="compositionally biased region" description="Acidic residues" evidence="1">
    <location>
        <begin position="222"/>
        <end position="239"/>
    </location>
</feature>
<feature type="region of interest" description="Disordered" evidence="1">
    <location>
        <begin position="172"/>
        <end position="330"/>
    </location>
</feature>
<feature type="compositionally biased region" description="Low complexity" evidence="1">
    <location>
        <begin position="240"/>
        <end position="249"/>
    </location>
</feature>
<sequence>MAKKVTELRIQRSVLRRVVQDKLQALLRGDFYVRNHLGEENYDPIVAEVKKLDEGVLMALMQHDKEMRSQQTAATAATTSITTALPPTAQLQFSKELETFIQILAASIMIDASMRGENAGESDTRFIKKKKKLLTRMLMGGKLYTLRREIVRFHLMNKKGVKDGSAELIEAIGVDPPETEVEESSSEESESEVEERPKKRKYNFGSSTSKIDHDDVKSVGTMDEDSSDEEDDDDDDDSLSDTATSTSLSKSGAEDGFSTSATSSKKMKKAKKKARKEEKRRLKKERKRIKKEKKRKEKEEKKRKRKLEKELKKRKKMKHHHHHGHEKHRDNADFMEEEFDNDMDDADEVELDSTQMDGQEDDTMLEEVTSFEFKTKEEFEAYRDDIISQIPKSVRKRFRHGGFSKWGKDWLPVIELGPFDVEPGPVRDMWMDMFHNTQKSGREMTHLVFWYGVKFEDRGQGFSFVPDGKVMPYDEGERKGFNKIPKKIQTKIDKDQKLTKTEEQIKNGLRQIVSDMALEKVDRIKWMMNFKEDYELAAEAAEQAAKAALEKAAKPKRKPGRPKKEESVDKPKRGPGRPKKVVDGEEQPKRKPGRPKKSEQEKAASKAKKFLVVDEDHPESNIDTDDDEEDENYGDDDSDSDDDLKADTDSDTGDKKSRKSVAAAPKKPGRKPAKPNMTEEEKAQERREKAAAYREKKAREKAEALGLEYVPGRKGRKSKATIMDEEQMKFTKCEEVFCPLMERLEKARSESDAEAATECLNLLMKRVELVTPPFLRTYGLGMVVKQTRKAFESTHPAVKDQCKKLTNEMKRLYTERDKNIPDEFEPVKNMKDKPKLAKNEEEKKKKKWKEKDKVPSVIKSEQKPEQSQTEKSVVEAPPKVKPEPPQKQPEKAPAAKLTSLSSTGSIPDVVKTEPQKKQLFSIKGMFERPKPKPVPRPKNIAAPNVVVSDPQMSPRAPRSLPSWVTGPAVKNDFHEQHVKERSFGLEFLIDAASKVSSEKFDPVSVSQSFELAIFAETKLRGRNWKQYWEKVHDIVAMLSPGKNQPNAILQGIKSGNYQEPSELVKLSRREIETVNNLS</sequence>
<feature type="compositionally biased region" description="Basic residues" evidence="1">
    <location>
        <begin position="265"/>
        <end position="274"/>
    </location>
</feature>
<dbReference type="InterPro" id="IPR017956">
    <property type="entry name" value="AT_hook_DNA-bd_motif"/>
</dbReference>
<dbReference type="Proteomes" id="UP001224775">
    <property type="component" value="Unassembled WGS sequence"/>
</dbReference>
<feature type="region of interest" description="Disordered" evidence="1">
    <location>
        <begin position="823"/>
        <end position="914"/>
    </location>
</feature>
<dbReference type="PRINTS" id="PR00929">
    <property type="entry name" value="ATHOOK"/>
</dbReference>
<protein>
    <recommendedName>
        <fullName evidence="2">Rhodanese domain-containing protein</fullName>
    </recommendedName>
</protein>
<feature type="region of interest" description="Disordered" evidence="1">
    <location>
        <begin position="547"/>
        <end position="697"/>
    </location>
</feature>
<dbReference type="SMART" id="SM00384">
    <property type="entry name" value="AT_hook"/>
    <property type="match status" value="3"/>
</dbReference>
<evidence type="ECO:0000259" key="2">
    <source>
        <dbReference type="PROSITE" id="PS50206"/>
    </source>
</evidence>
<feature type="compositionally biased region" description="Basic and acidic residues" evidence="1">
    <location>
        <begin position="878"/>
        <end position="890"/>
    </location>
</feature>
<dbReference type="InterPro" id="IPR001763">
    <property type="entry name" value="Rhodanese-like_dom"/>
</dbReference>
<dbReference type="PROSITE" id="PS50206">
    <property type="entry name" value="RHODANESE_3"/>
    <property type="match status" value="1"/>
</dbReference>
<reference evidence="3" key="1">
    <citation type="submission" date="2023-06" db="EMBL/GenBank/DDBJ databases">
        <title>Survivors Of The Sea: Transcriptome response of Skeletonema marinoi to long-term dormancy.</title>
        <authorList>
            <person name="Pinder M.I.M."/>
            <person name="Kourtchenko O."/>
            <person name="Robertson E.K."/>
            <person name="Larsson T."/>
            <person name="Maumus F."/>
            <person name="Osuna-Cruz C.M."/>
            <person name="Vancaester E."/>
            <person name="Stenow R."/>
            <person name="Vandepoele K."/>
            <person name="Ploug H."/>
            <person name="Bruchert V."/>
            <person name="Godhe A."/>
            <person name="Topel M."/>
        </authorList>
    </citation>
    <scope>NUCLEOTIDE SEQUENCE</scope>
    <source>
        <strain evidence="3">R05AC</strain>
    </source>
</reference>
<evidence type="ECO:0000313" key="4">
    <source>
        <dbReference type="Proteomes" id="UP001224775"/>
    </source>
</evidence>
<gene>
    <name evidence="3" type="ORF">QTG54_007432</name>
</gene>
<feature type="domain" description="Rhodanese" evidence="2">
    <location>
        <begin position="400"/>
        <end position="415"/>
    </location>
</feature>
<organism evidence="3 4">
    <name type="scientific">Skeletonema marinoi</name>
    <dbReference type="NCBI Taxonomy" id="267567"/>
    <lineage>
        <taxon>Eukaryota</taxon>
        <taxon>Sar</taxon>
        <taxon>Stramenopiles</taxon>
        <taxon>Ochrophyta</taxon>
        <taxon>Bacillariophyta</taxon>
        <taxon>Coscinodiscophyceae</taxon>
        <taxon>Thalassiosirophycidae</taxon>
        <taxon>Thalassiosirales</taxon>
        <taxon>Skeletonemataceae</taxon>
        <taxon>Skeletonema</taxon>
        <taxon>Skeletonema marinoi-dohrnii complex</taxon>
    </lineage>
</organism>
<feature type="compositionally biased region" description="Basic and acidic residues" evidence="1">
    <location>
        <begin position="677"/>
        <end position="697"/>
    </location>
</feature>
<feature type="compositionally biased region" description="Acidic residues" evidence="1">
    <location>
        <begin position="177"/>
        <end position="193"/>
    </location>
</feature>
<feature type="compositionally biased region" description="Basic and acidic residues" evidence="1">
    <location>
        <begin position="823"/>
        <end position="864"/>
    </location>
</feature>
<feature type="compositionally biased region" description="Basic and acidic residues" evidence="1">
    <location>
        <begin position="562"/>
        <end position="572"/>
    </location>
</feature>
<accession>A0AAD8YA49</accession>
<comment type="caution">
    <text evidence="3">The sequence shown here is derived from an EMBL/GenBank/DDBJ whole genome shotgun (WGS) entry which is preliminary data.</text>
</comment>
<keyword evidence="4" id="KW-1185">Reference proteome</keyword>
<feature type="compositionally biased region" description="Basic residues" evidence="1">
    <location>
        <begin position="281"/>
        <end position="326"/>
    </location>
</feature>
<feature type="compositionally biased region" description="Basic and acidic residues" evidence="1">
    <location>
        <begin position="611"/>
        <end position="620"/>
    </location>
</feature>
<dbReference type="EMBL" id="JATAAI010000012">
    <property type="protein sequence ID" value="KAK1741859.1"/>
    <property type="molecule type" value="Genomic_DNA"/>
</dbReference>
<evidence type="ECO:0000256" key="1">
    <source>
        <dbReference type="SAM" id="MobiDB-lite"/>
    </source>
</evidence>
<proteinExistence type="predicted"/>
<feature type="compositionally biased region" description="Basic and acidic residues" evidence="1">
    <location>
        <begin position="643"/>
        <end position="655"/>
    </location>
</feature>